<comment type="caution">
    <text evidence="8">The sequence shown here is derived from an EMBL/GenBank/DDBJ whole genome shotgun (WGS) entry which is preliminary data.</text>
</comment>
<dbReference type="EMBL" id="JALKCH010000002">
    <property type="protein sequence ID" value="MCK0195903.1"/>
    <property type="molecule type" value="Genomic_DNA"/>
</dbReference>
<feature type="transmembrane region" description="Helical" evidence="6">
    <location>
        <begin position="60"/>
        <end position="82"/>
    </location>
</feature>
<feature type="transmembrane region" description="Helical" evidence="6">
    <location>
        <begin position="483"/>
        <end position="502"/>
    </location>
</feature>
<feature type="transmembrane region" description="Helical" evidence="6">
    <location>
        <begin position="177"/>
        <end position="195"/>
    </location>
</feature>
<reference evidence="8 9" key="1">
    <citation type="submission" date="2022-04" db="EMBL/GenBank/DDBJ databases">
        <authorList>
            <person name="Grouzdev D.S."/>
            <person name="Pantiukh K.S."/>
            <person name="Krutkina M.S."/>
        </authorList>
    </citation>
    <scope>NUCLEOTIDE SEQUENCE [LARGE SCALE GENOMIC DNA]</scope>
    <source>
        <strain evidence="8 9">6x-1</strain>
    </source>
</reference>
<feature type="transmembrane region" description="Helical" evidence="6">
    <location>
        <begin position="121"/>
        <end position="143"/>
    </location>
</feature>
<keyword evidence="4 6" id="KW-0472">Membrane</keyword>
<feature type="transmembrane region" description="Helical" evidence="6">
    <location>
        <begin position="413"/>
        <end position="438"/>
    </location>
</feature>
<dbReference type="PIRSF" id="PIRSF006060">
    <property type="entry name" value="AA_transporter"/>
    <property type="match status" value="1"/>
</dbReference>
<comment type="subcellular location">
    <subcellularLocation>
        <location evidence="1">Membrane</location>
        <topology evidence="1">Multi-pass membrane protein</topology>
    </subcellularLocation>
</comment>
<protein>
    <submittedName>
        <fullName evidence="8">APC family permease</fullName>
    </submittedName>
</protein>
<feature type="transmembrane region" description="Helical" evidence="6">
    <location>
        <begin position="384"/>
        <end position="401"/>
    </location>
</feature>
<evidence type="ECO:0000259" key="7">
    <source>
        <dbReference type="Pfam" id="PF00324"/>
    </source>
</evidence>
<feature type="transmembrane region" description="Helical" evidence="6">
    <location>
        <begin position="150"/>
        <end position="171"/>
    </location>
</feature>
<feature type="transmembrane region" description="Helical" evidence="6">
    <location>
        <begin position="450"/>
        <end position="471"/>
    </location>
</feature>
<dbReference type="RefSeq" id="WP_247026341.1">
    <property type="nucleotide sequence ID" value="NZ_JALKCH010000002.1"/>
</dbReference>
<evidence type="ECO:0000313" key="8">
    <source>
        <dbReference type="EMBL" id="MCK0195903.1"/>
    </source>
</evidence>
<evidence type="ECO:0000256" key="3">
    <source>
        <dbReference type="ARBA" id="ARBA00022989"/>
    </source>
</evidence>
<sequence length="517" mass="52652">MQQERTHADALATPSGAGRSGNRSAETTYRDALLDDEPSISRSALPAASLRPGMLGAGHILFFVVAAAAPLTAVLGGAPGAFAFGHAAGVPGAYVVAGALYLAFAAGLTAMGRFIANAGAFYAYIGAGLGPAAGLAGAFLALLAYQAIQIAVIGLIGLVLAEAMADVLPTIVPTPPWWAFSLIVLAVVFACGRRNVLFSSRVLAICLTLELVVLLVLDAALLSHPGPDGMALAAFTPSEIVAPGLGATMVFVIACFVGFEATAIFGEEARAPSRDIPRATYGAVLLITVLYAVSAYAALVFHGAVGVGEAARANPTALYTDPARALIGAPFADAVNLLLILSLFACALSLHGAIARYVYALARNGVGTPWLAVTHPLHGGPHRAGLAQALAAAGMIILFALTGQDPFAVVFSWMSALGSLAILAVQILCTAAIVAFFRRDARGIGLFRRLVAPAIAGAGLLACLLLVIVNLPLLAGSDSAEVHAFPALVALTGLAGAVLGRLRRPGHPPLHASQEDF</sequence>
<accession>A0ABT0D7I3</accession>
<dbReference type="Gene3D" id="1.20.1740.10">
    <property type="entry name" value="Amino acid/polyamine transporter I"/>
    <property type="match status" value="1"/>
</dbReference>
<evidence type="ECO:0000256" key="1">
    <source>
        <dbReference type="ARBA" id="ARBA00004141"/>
    </source>
</evidence>
<feature type="transmembrane region" description="Helical" evidence="6">
    <location>
        <begin position="94"/>
        <end position="115"/>
    </location>
</feature>
<evidence type="ECO:0000313" key="9">
    <source>
        <dbReference type="Proteomes" id="UP001203284"/>
    </source>
</evidence>
<feature type="transmembrane region" description="Helical" evidence="6">
    <location>
        <begin position="240"/>
        <end position="259"/>
    </location>
</feature>
<name>A0ABT0D7I3_9HYPH</name>
<proteinExistence type="predicted"/>
<dbReference type="PANTHER" id="PTHR42770">
    <property type="entry name" value="AMINO ACID TRANSPORTER-RELATED"/>
    <property type="match status" value="1"/>
</dbReference>
<dbReference type="PANTHER" id="PTHR42770:SF16">
    <property type="entry name" value="AMINO ACID PERMEASE"/>
    <property type="match status" value="1"/>
</dbReference>
<gene>
    <name evidence="8" type="ORF">MWN34_03160</name>
</gene>
<dbReference type="InterPro" id="IPR050367">
    <property type="entry name" value="APC_superfamily"/>
</dbReference>
<evidence type="ECO:0000256" key="2">
    <source>
        <dbReference type="ARBA" id="ARBA00022692"/>
    </source>
</evidence>
<organism evidence="8 9">
    <name type="scientific">Ancylobacter crimeensis</name>
    <dbReference type="NCBI Taxonomy" id="2579147"/>
    <lineage>
        <taxon>Bacteria</taxon>
        <taxon>Pseudomonadati</taxon>
        <taxon>Pseudomonadota</taxon>
        <taxon>Alphaproteobacteria</taxon>
        <taxon>Hyphomicrobiales</taxon>
        <taxon>Xanthobacteraceae</taxon>
        <taxon>Ancylobacter</taxon>
    </lineage>
</organism>
<keyword evidence="3 6" id="KW-1133">Transmembrane helix</keyword>
<feature type="domain" description="Amino acid permease/ SLC12A" evidence="7">
    <location>
        <begin position="59"/>
        <end position="470"/>
    </location>
</feature>
<dbReference type="Pfam" id="PF00324">
    <property type="entry name" value="AA_permease"/>
    <property type="match status" value="1"/>
</dbReference>
<feature type="region of interest" description="Disordered" evidence="5">
    <location>
        <begin position="1"/>
        <end position="27"/>
    </location>
</feature>
<feature type="transmembrane region" description="Helical" evidence="6">
    <location>
        <begin position="325"/>
        <end position="350"/>
    </location>
</feature>
<evidence type="ECO:0000256" key="4">
    <source>
        <dbReference type="ARBA" id="ARBA00023136"/>
    </source>
</evidence>
<dbReference type="InterPro" id="IPR004841">
    <property type="entry name" value="AA-permease/SLC12A_dom"/>
</dbReference>
<feature type="transmembrane region" description="Helical" evidence="6">
    <location>
        <begin position="202"/>
        <end position="220"/>
    </location>
</feature>
<keyword evidence="2 6" id="KW-0812">Transmembrane</keyword>
<dbReference type="Proteomes" id="UP001203284">
    <property type="component" value="Unassembled WGS sequence"/>
</dbReference>
<evidence type="ECO:0000256" key="6">
    <source>
        <dbReference type="SAM" id="Phobius"/>
    </source>
</evidence>
<evidence type="ECO:0000256" key="5">
    <source>
        <dbReference type="SAM" id="MobiDB-lite"/>
    </source>
</evidence>
<feature type="transmembrane region" description="Helical" evidence="6">
    <location>
        <begin position="280"/>
        <end position="305"/>
    </location>
</feature>
<keyword evidence="9" id="KW-1185">Reference proteome</keyword>